<protein>
    <submittedName>
        <fullName evidence="1">Uncharacterized protein</fullName>
    </submittedName>
</protein>
<accession>A0A8S2S3N8</accession>
<dbReference type="EMBL" id="CAJOBI010018872">
    <property type="protein sequence ID" value="CAF4203058.1"/>
    <property type="molecule type" value="Genomic_DNA"/>
</dbReference>
<dbReference type="AlphaFoldDB" id="A0A8S2S3N8"/>
<dbReference type="Proteomes" id="UP000676336">
    <property type="component" value="Unassembled WGS sequence"/>
</dbReference>
<proteinExistence type="predicted"/>
<evidence type="ECO:0000313" key="1">
    <source>
        <dbReference type="EMBL" id="CAF4203058.1"/>
    </source>
</evidence>
<sequence>MDIIVETDIESSNSDNPLQQLHSLLVHLRICGSQLTAA</sequence>
<gene>
    <name evidence="1" type="ORF">SMN809_LOCUS21978</name>
</gene>
<evidence type="ECO:0000313" key="2">
    <source>
        <dbReference type="Proteomes" id="UP000676336"/>
    </source>
</evidence>
<organism evidence="1 2">
    <name type="scientific">Rotaria magnacalcarata</name>
    <dbReference type="NCBI Taxonomy" id="392030"/>
    <lineage>
        <taxon>Eukaryota</taxon>
        <taxon>Metazoa</taxon>
        <taxon>Spiralia</taxon>
        <taxon>Gnathifera</taxon>
        <taxon>Rotifera</taxon>
        <taxon>Eurotatoria</taxon>
        <taxon>Bdelloidea</taxon>
        <taxon>Philodinida</taxon>
        <taxon>Philodinidae</taxon>
        <taxon>Rotaria</taxon>
    </lineage>
</organism>
<name>A0A8S2S3N8_9BILA</name>
<feature type="non-terminal residue" evidence="1">
    <location>
        <position position="38"/>
    </location>
</feature>
<comment type="caution">
    <text evidence="1">The sequence shown here is derived from an EMBL/GenBank/DDBJ whole genome shotgun (WGS) entry which is preliminary data.</text>
</comment>
<reference evidence="1" key="1">
    <citation type="submission" date="2021-02" db="EMBL/GenBank/DDBJ databases">
        <authorList>
            <person name="Nowell W R."/>
        </authorList>
    </citation>
    <scope>NUCLEOTIDE SEQUENCE</scope>
</reference>